<evidence type="ECO:0000313" key="10">
    <source>
        <dbReference type="Proteomes" id="UP000294564"/>
    </source>
</evidence>
<comment type="similarity">
    <text evidence="7">Belongs to the class IV-like SAM-binding methyltransferase superfamily. RNA methyltransferase TrmH family.</text>
</comment>
<dbReference type="HAMAP" id="MF_02060">
    <property type="entry name" value="tRNA_methyltr_TrmH"/>
    <property type="match status" value="1"/>
</dbReference>
<dbReference type="CDD" id="cd18092">
    <property type="entry name" value="SpoU-like_TrmH"/>
    <property type="match status" value="1"/>
</dbReference>
<feature type="binding site" evidence="7">
    <location>
        <position position="165"/>
    </location>
    <ligand>
        <name>S-adenosyl-L-methionine</name>
        <dbReference type="ChEBI" id="CHEBI:59789"/>
    </ligand>
</feature>
<evidence type="ECO:0000256" key="6">
    <source>
        <dbReference type="ARBA" id="ARBA00022884"/>
    </source>
</evidence>
<keyword evidence="2 7" id="KW-0489">Methyltransferase</keyword>
<dbReference type="SUPFAM" id="SSF75217">
    <property type="entry name" value="alpha/beta knot"/>
    <property type="match status" value="1"/>
</dbReference>
<dbReference type="Pfam" id="PF00588">
    <property type="entry name" value="SpoU_methylase"/>
    <property type="match status" value="1"/>
</dbReference>
<feature type="domain" description="tRNA/rRNA methyltransferase SpoU type" evidence="8">
    <location>
        <begin position="33"/>
        <end position="175"/>
    </location>
</feature>
<organism evidence="9 10">
    <name type="scientific">Tenacibaculum skagerrakense</name>
    <dbReference type="NCBI Taxonomy" id="186571"/>
    <lineage>
        <taxon>Bacteria</taxon>
        <taxon>Pseudomonadati</taxon>
        <taxon>Bacteroidota</taxon>
        <taxon>Flavobacteriia</taxon>
        <taxon>Flavobacteriales</taxon>
        <taxon>Flavobacteriaceae</taxon>
        <taxon>Tenacibaculum</taxon>
    </lineage>
</organism>
<keyword evidence="10" id="KW-1185">Reference proteome</keyword>
<protein>
    <recommendedName>
        <fullName evidence="7">tRNA (guanosine(18)-2'-O)-methyltransferase</fullName>
        <ecNumber evidence="7">2.1.1.34</ecNumber>
    </recommendedName>
    <alternativeName>
        <fullName evidence="7">tRNA [Gm18] methyltransferase</fullName>
    </alternativeName>
</protein>
<dbReference type="AlphaFoldDB" id="A0A4V6NQH8"/>
<dbReference type="InterPro" id="IPR001537">
    <property type="entry name" value="SpoU_MeTrfase"/>
</dbReference>
<name>A0A4V6NQH8_9FLAO</name>
<comment type="catalytic activity">
    <reaction evidence="7">
        <text>guanosine(18) in tRNA + S-adenosyl-L-methionine = 2'-O-methylguanosine(18) in tRNA + S-adenosyl-L-homocysteine + H(+)</text>
        <dbReference type="Rhea" id="RHEA:20077"/>
        <dbReference type="Rhea" id="RHEA-COMP:10190"/>
        <dbReference type="Rhea" id="RHEA-COMP:10192"/>
        <dbReference type="ChEBI" id="CHEBI:15378"/>
        <dbReference type="ChEBI" id="CHEBI:57856"/>
        <dbReference type="ChEBI" id="CHEBI:59789"/>
        <dbReference type="ChEBI" id="CHEBI:74269"/>
        <dbReference type="ChEBI" id="CHEBI:74445"/>
        <dbReference type="EC" id="2.1.1.34"/>
    </reaction>
</comment>
<dbReference type="InterPro" id="IPR029026">
    <property type="entry name" value="tRNA_m1G_MTases_N"/>
</dbReference>
<evidence type="ECO:0000256" key="3">
    <source>
        <dbReference type="ARBA" id="ARBA00022679"/>
    </source>
</evidence>
<dbReference type="InterPro" id="IPR029028">
    <property type="entry name" value="Alpha/beta_knot_MTases"/>
</dbReference>
<dbReference type="GO" id="GO:0002938">
    <property type="term" value="P:tRNA guanine ribose methylation"/>
    <property type="evidence" value="ECO:0007669"/>
    <property type="project" value="UniProtKB-UniRule"/>
</dbReference>
<dbReference type="OrthoDB" id="9785673at2"/>
<sequence length="223" mass="25869">MIDEKLLAYLEGYVTENRKQTFEEVLSNRTRHFSVVLENVFQPHNASAVVRSCDIFGIQDVYTVENSYVNKVSRKIAKGSQKWLNFHRFKSQKNNTQDCFNTLKEKGYQVIATTPHNDSCYLSDFDITKKSAFVFGVEREGVSDFMMENADGYLKIPMVGFTESLNISVAAAIILQDVTTRLRKSEVNWQLTNEEKKEIYATWIEKSIKNLDKHKNFFYNQNS</sequence>
<dbReference type="GO" id="GO:0141100">
    <property type="term" value="F:tRNA (guanine(18)-2'-O)-methyltransferase activity"/>
    <property type="evidence" value="ECO:0007669"/>
    <property type="project" value="UniProtKB-UniRule"/>
</dbReference>
<evidence type="ECO:0000259" key="8">
    <source>
        <dbReference type="Pfam" id="PF00588"/>
    </source>
</evidence>
<feature type="binding site" evidence="7">
    <location>
        <position position="113"/>
    </location>
    <ligand>
        <name>S-adenosyl-L-methionine</name>
        <dbReference type="ChEBI" id="CHEBI:59789"/>
    </ligand>
</feature>
<reference evidence="9 10" key="1">
    <citation type="submission" date="2019-03" db="EMBL/GenBank/DDBJ databases">
        <title>Genomic Encyclopedia of Type Strains, Phase IV (KMG-IV): sequencing the most valuable type-strain genomes for metagenomic binning, comparative biology and taxonomic classification.</title>
        <authorList>
            <person name="Goeker M."/>
        </authorList>
    </citation>
    <scope>NUCLEOTIDE SEQUENCE [LARGE SCALE GENOMIC DNA]</scope>
    <source>
        <strain evidence="9 10">DSM 14836</strain>
    </source>
</reference>
<dbReference type="PANTHER" id="PTHR43453:SF1">
    <property type="entry name" value="TRNA_RRNA METHYLTRANSFERASE SPOU TYPE DOMAIN-CONTAINING PROTEIN"/>
    <property type="match status" value="1"/>
</dbReference>
<evidence type="ECO:0000313" key="9">
    <source>
        <dbReference type="EMBL" id="TCP23366.1"/>
    </source>
</evidence>
<comment type="function">
    <text evidence="7">Catalyzes the 2'-O methylation of guanosine at position 18 in tRNA.</text>
</comment>
<dbReference type="InterPro" id="IPR033671">
    <property type="entry name" value="TrmH"/>
</dbReference>
<evidence type="ECO:0000256" key="4">
    <source>
        <dbReference type="ARBA" id="ARBA00022691"/>
    </source>
</evidence>
<dbReference type="EC" id="2.1.1.34" evidence="7"/>
<keyword evidence="4 7" id="KW-0949">S-adenosyl-L-methionine</keyword>
<feature type="binding site" evidence="7">
    <location>
        <position position="156"/>
    </location>
    <ligand>
        <name>S-adenosyl-L-methionine</name>
        <dbReference type="ChEBI" id="CHEBI:59789"/>
    </ligand>
</feature>
<dbReference type="PANTHER" id="PTHR43453">
    <property type="entry name" value="RRNA METHYLASE-LIKE"/>
    <property type="match status" value="1"/>
</dbReference>
<dbReference type="GO" id="GO:0000049">
    <property type="term" value="F:tRNA binding"/>
    <property type="evidence" value="ECO:0007669"/>
    <property type="project" value="UniProtKB-UniRule"/>
</dbReference>
<keyword evidence="5 7" id="KW-0819">tRNA processing</keyword>
<dbReference type="Proteomes" id="UP000294564">
    <property type="component" value="Unassembled WGS sequence"/>
</dbReference>
<dbReference type="EMBL" id="SLXM01000009">
    <property type="protein sequence ID" value="TCP23366.1"/>
    <property type="molecule type" value="Genomic_DNA"/>
</dbReference>
<comment type="caution">
    <text evidence="7">Lacks conserved residue(s) required for the propagation of feature annotation.</text>
</comment>
<evidence type="ECO:0000256" key="1">
    <source>
        <dbReference type="ARBA" id="ARBA00022555"/>
    </source>
</evidence>
<keyword evidence="1 7" id="KW-0820">tRNA-binding</keyword>
<gene>
    <name evidence="7" type="primary">trmH</name>
    <name evidence="9" type="ORF">EV195_10992</name>
</gene>
<keyword evidence="6 7" id="KW-0694">RNA-binding</keyword>
<proteinExistence type="inferred from homology"/>
<evidence type="ECO:0000256" key="2">
    <source>
        <dbReference type="ARBA" id="ARBA00022603"/>
    </source>
</evidence>
<accession>A0A4V6NQH8</accession>
<dbReference type="RefSeq" id="WP_132795621.1">
    <property type="nucleotide sequence ID" value="NZ_SLXM01000009.1"/>
</dbReference>
<keyword evidence="3 7" id="KW-0808">Transferase</keyword>
<comment type="caution">
    <text evidence="9">The sequence shown here is derived from an EMBL/GenBank/DDBJ whole genome shotgun (WGS) entry which is preliminary data.</text>
</comment>
<evidence type="ECO:0000256" key="5">
    <source>
        <dbReference type="ARBA" id="ARBA00022694"/>
    </source>
</evidence>
<evidence type="ECO:0000256" key="7">
    <source>
        <dbReference type="HAMAP-Rule" id="MF_02060"/>
    </source>
</evidence>
<dbReference type="Gene3D" id="3.40.1280.10">
    <property type="match status" value="1"/>
</dbReference>